<gene>
    <name evidence="1" type="ORF">PPERSA_08165</name>
</gene>
<evidence type="ECO:0000313" key="1">
    <source>
        <dbReference type="EMBL" id="KRX08962.1"/>
    </source>
</evidence>
<comment type="caution">
    <text evidence="1">The sequence shown here is derived from an EMBL/GenBank/DDBJ whole genome shotgun (WGS) entry which is preliminary data.</text>
</comment>
<dbReference type="AlphaFoldDB" id="A0A0V0R372"/>
<proteinExistence type="predicted"/>
<sequence>MGCTQAKSLSKKQQQKKSENFLDNIEKNKTYFKEQMLQNQMSKNKIKISLINKLEEDTQDTCQAKTSYDCLNISNYQISENQKNSKQQLDEQIQNEINEFKNYDYLPEESKMNIQLFQKYNKDKNTDLFPLHQQVYSNINGEQIVIKLQQNNLLKKRQFKLSQVSVKQSCKYYQSQKNSSEQKI</sequence>
<protein>
    <submittedName>
        <fullName evidence="1">Uncharacterized protein</fullName>
    </submittedName>
</protein>
<dbReference type="InParanoid" id="A0A0V0R372"/>
<accession>A0A0V0R372</accession>
<dbReference type="Proteomes" id="UP000054937">
    <property type="component" value="Unassembled WGS sequence"/>
</dbReference>
<keyword evidence="2" id="KW-1185">Reference proteome</keyword>
<reference evidence="1 2" key="1">
    <citation type="journal article" date="2015" name="Sci. Rep.">
        <title>Genome of the facultative scuticociliatosis pathogen Pseudocohnilembus persalinus provides insight into its virulence through horizontal gene transfer.</title>
        <authorList>
            <person name="Xiong J."/>
            <person name="Wang G."/>
            <person name="Cheng J."/>
            <person name="Tian M."/>
            <person name="Pan X."/>
            <person name="Warren A."/>
            <person name="Jiang C."/>
            <person name="Yuan D."/>
            <person name="Miao W."/>
        </authorList>
    </citation>
    <scope>NUCLEOTIDE SEQUENCE [LARGE SCALE GENOMIC DNA]</scope>
    <source>
        <strain evidence="1">36N120E</strain>
    </source>
</reference>
<name>A0A0V0R372_PSEPJ</name>
<organism evidence="1 2">
    <name type="scientific">Pseudocohnilembus persalinus</name>
    <name type="common">Ciliate</name>
    <dbReference type="NCBI Taxonomy" id="266149"/>
    <lineage>
        <taxon>Eukaryota</taxon>
        <taxon>Sar</taxon>
        <taxon>Alveolata</taxon>
        <taxon>Ciliophora</taxon>
        <taxon>Intramacronucleata</taxon>
        <taxon>Oligohymenophorea</taxon>
        <taxon>Scuticociliatia</taxon>
        <taxon>Philasterida</taxon>
        <taxon>Pseudocohnilembidae</taxon>
        <taxon>Pseudocohnilembus</taxon>
    </lineage>
</organism>
<dbReference type="EMBL" id="LDAU01000056">
    <property type="protein sequence ID" value="KRX08962.1"/>
    <property type="molecule type" value="Genomic_DNA"/>
</dbReference>
<evidence type="ECO:0000313" key="2">
    <source>
        <dbReference type="Proteomes" id="UP000054937"/>
    </source>
</evidence>